<gene>
    <name evidence="1" type="ORF">g.43373</name>
    <name evidence="2" type="ORF">g.43375</name>
</gene>
<protein>
    <submittedName>
        <fullName evidence="1">Uncharacterized protein</fullName>
    </submittedName>
</protein>
<evidence type="ECO:0000313" key="1">
    <source>
        <dbReference type="EMBL" id="JAS72100.1"/>
    </source>
</evidence>
<accession>A0A1B6HBP3</accession>
<proteinExistence type="predicted"/>
<sequence>MINFYGSLDVLKLAYFGLIHPYLSYDLILWGSCYKNMFQRVFRSQKNAVRILLKLNPRESCKDAFRSLGLLTFPCLFILEVILYCRLKCELERGRDVHQYGTRGRDNFRLDQHRTMAYGRLPSQVDVRLINRLSEGIKNLNDPNQFKARLKHFLVSKAFYSVDEFIMGRWYENIRNM</sequence>
<dbReference type="AlphaFoldDB" id="A0A1B6HBP3"/>
<reference evidence="1" key="1">
    <citation type="submission" date="2015-11" db="EMBL/GenBank/DDBJ databases">
        <title>De novo transcriptome assembly of four potential Pierce s Disease insect vectors from Arizona vineyards.</title>
        <authorList>
            <person name="Tassone E.E."/>
        </authorList>
    </citation>
    <scope>NUCLEOTIDE SEQUENCE</scope>
</reference>
<organism evidence="1">
    <name type="scientific">Homalodisca liturata</name>
    <dbReference type="NCBI Taxonomy" id="320908"/>
    <lineage>
        <taxon>Eukaryota</taxon>
        <taxon>Metazoa</taxon>
        <taxon>Ecdysozoa</taxon>
        <taxon>Arthropoda</taxon>
        <taxon>Hexapoda</taxon>
        <taxon>Insecta</taxon>
        <taxon>Pterygota</taxon>
        <taxon>Neoptera</taxon>
        <taxon>Paraneoptera</taxon>
        <taxon>Hemiptera</taxon>
        <taxon>Auchenorrhyncha</taxon>
        <taxon>Membracoidea</taxon>
        <taxon>Cicadellidae</taxon>
        <taxon>Cicadellinae</taxon>
        <taxon>Proconiini</taxon>
        <taxon>Homalodisca</taxon>
    </lineage>
</organism>
<dbReference type="EMBL" id="GECU01035606">
    <property type="protein sequence ID" value="JAS72100.1"/>
    <property type="molecule type" value="Transcribed_RNA"/>
</dbReference>
<evidence type="ECO:0000313" key="2">
    <source>
        <dbReference type="EMBL" id="JAS81227.1"/>
    </source>
</evidence>
<dbReference type="EMBL" id="GECU01026479">
    <property type="protein sequence ID" value="JAS81227.1"/>
    <property type="molecule type" value="Transcribed_RNA"/>
</dbReference>
<name>A0A1B6HBP3_9HEMI</name>